<dbReference type="Pfam" id="PF00107">
    <property type="entry name" value="ADH_zinc_N"/>
    <property type="match status" value="1"/>
</dbReference>
<dbReference type="SUPFAM" id="SSF51735">
    <property type="entry name" value="NAD(P)-binding Rossmann-fold domains"/>
    <property type="match status" value="1"/>
</dbReference>
<dbReference type="InterPro" id="IPR020843">
    <property type="entry name" value="ER"/>
</dbReference>
<dbReference type="SMART" id="SM00829">
    <property type="entry name" value="PKS_ER"/>
    <property type="match status" value="1"/>
</dbReference>
<keyword evidence="1 4" id="KW-0479">Metal-binding</keyword>
<gene>
    <name evidence="6" type="ORF">CKO28_07145</name>
</gene>
<proteinExistence type="inferred from homology"/>
<dbReference type="Proteomes" id="UP001296873">
    <property type="component" value="Unassembled WGS sequence"/>
</dbReference>
<organism evidence="6 7">
    <name type="scientific">Rhodovibrio sodomensis</name>
    <dbReference type="NCBI Taxonomy" id="1088"/>
    <lineage>
        <taxon>Bacteria</taxon>
        <taxon>Pseudomonadati</taxon>
        <taxon>Pseudomonadota</taxon>
        <taxon>Alphaproteobacteria</taxon>
        <taxon>Rhodospirillales</taxon>
        <taxon>Rhodovibrionaceae</taxon>
        <taxon>Rhodovibrio</taxon>
    </lineage>
</organism>
<dbReference type="InterPro" id="IPR013154">
    <property type="entry name" value="ADH-like_N"/>
</dbReference>
<evidence type="ECO:0000256" key="4">
    <source>
        <dbReference type="RuleBase" id="RU361277"/>
    </source>
</evidence>
<dbReference type="Pfam" id="PF08240">
    <property type="entry name" value="ADH_N"/>
    <property type="match status" value="1"/>
</dbReference>
<dbReference type="SUPFAM" id="SSF50129">
    <property type="entry name" value="GroES-like"/>
    <property type="match status" value="1"/>
</dbReference>
<keyword evidence="2 4" id="KW-0862">Zinc</keyword>
<dbReference type="InterPro" id="IPR036291">
    <property type="entry name" value="NAD(P)-bd_dom_sf"/>
</dbReference>
<dbReference type="EMBL" id="NRRL01000012">
    <property type="protein sequence ID" value="MBK1667809.1"/>
    <property type="molecule type" value="Genomic_DNA"/>
</dbReference>
<dbReference type="RefSeq" id="WP_200339970.1">
    <property type="nucleotide sequence ID" value="NZ_NRRL01000012.1"/>
</dbReference>
<comment type="caution">
    <text evidence="6">The sequence shown here is derived from an EMBL/GenBank/DDBJ whole genome shotgun (WGS) entry which is preliminary data.</text>
</comment>
<comment type="cofactor">
    <cofactor evidence="4">
        <name>Zn(2+)</name>
        <dbReference type="ChEBI" id="CHEBI:29105"/>
    </cofactor>
</comment>
<reference evidence="6 7" key="1">
    <citation type="journal article" date="2020" name="Microorganisms">
        <title>Osmotic Adaptation and Compatible Solute Biosynthesis of Phototrophic Bacteria as Revealed from Genome Analyses.</title>
        <authorList>
            <person name="Imhoff J.F."/>
            <person name="Rahn T."/>
            <person name="Kunzel S."/>
            <person name="Keller A."/>
            <person name="Neulinger S.C."/>
        </authorList>
    </citation>
    <scope>NUCLEOTIDE SEQUENCE [LARGE SCALE GENOMIC DNA]</scope>
    <source>
        <strain evidence="6 7">DSM 9895</strain>
    </source>
</reference>
<dbReference type="CDD" id="cd08260">
    <property type="entry name" value="Zn_ADH6"/>
    <property type="match status" value="1"/>
</dbReference>
<name>A0ABS1DBI2_9PROT</name>
<evidence type="ECO:0000256" key="1">
    <source>
        <dbReference type="ARBA" id="ARBA00022723"/>
    </source>
</evidence>
<dbReference type="InterPro" id="IPR002328">
    <property type="entry name" value="ADH_Zn_CS"/>
</dbReference>
<keyword evidence="3" id="KW-0560">Oxidoreductase</keyword>
<protein>
    <submittedName>
        <fullName evidence="6">Alcohol dehydrogenase</fullName>
    </submittedName>
</protein>
<dbReference type="PROSITE" id="PS00059">
    <property type="entry name" value="ADH_ZINC"/>
    <property type="match status" value="1"/>
</dbReference>
<comment type="similarity">
    <text evidence="4">Belongs to the zinc-containing alcohol dehydrogenase family.</text>
</comment>
<evidence type="ECO:0000313" key="6">
    <source>
        <dbReference type="EMBL" id="MBK1667809.1"/>
    </source>
</evidence>
<evidence type="ECO:0000256" key="3">
    <source>
        <dbReference type="ARBA" id="ARBA00023002"/>
    </source>
</evidence>
<dbReference type="InterPro" id="IPR011032">
    <property type="entry name" value="GroES-like_sf"/>
</dbReference>
<sequence>MKAAIFESFRAPPEVRDIPDPDCPSDGALVRVHACGVCRSDWHAWSGSDPDVVVPHVGGHEFAGVVERVGRHVQRVRPSDRVTAPFILSCGACPTCRGGDPTACDRQDVIGFTRWGSFAERVAVPRADFNVVALPDRLSAVAAAGMGCRVTTAFRALADRARLAPGEWLAVHGCGGVGLSAVALGAAMGARVLAVDVDPAALDRATVLGATQTLDAAHTADVGAAVRELTSGGAQVSLDALGITQTFRNSLYGLAKLGRHVQIGMPLDRHAEPPVPLLELVYARQIAILGTRGMAAGRFDALFGMIAGGRFDPARLVARTIPLSGVGEALKAMDDHTSPGVTVVDRFDA</sequence>
<dbReference type="PANTHER" id="PTHR43401:SF5">
    <property type="entry name" value="ALCOHOL DEHYDROGENASE-RELATED"/>
    <property type="match status" value="1"/>
</dbReference>
<dbReference type="InterPro" id="IPR013149">
    <property type="entry name" value="ADH-like_C"/>
</dbReference>
<dbReference type="PANTHER" id="PTHR43401">
    <property type="entry name" value="L-THREONINE 3-DEHYDROGENASE"/>
    <property type="match status" value="1"/>
</dbReference>
<dbReference type="Gene3D" id="3.90.180.10">
    <property type="entry name" value="Medium-chain alcohol dehydrogenases, catalytic domain"/>
    <property type="match status" value="1"/>
</dbReference>
<evidence type="ECO:0000256" key="2">
    <source>
        <dbReference type="ARBA" id="ARBA00022833"/>
    </source>
</evidence>
<evidence type="ECO:0000313" key="7">
    <source>
        <dbReference type="Proteomes" id="UP001296873"/>
    </source>
</evidence>
<feature type="domain" description="Enoyl reductase (ER)" evidence="5">
    <location>
        <begin position="4"/>
        <end position="344"/>
    </location>
</feature>
<dbReference type="Gene3D" id="3.40.50.720">
    <property type="entry name" value="NAD(P)-binding Rossmann-like Domain"/>
    <property type="match status" value="1"/>
</dbReference>
<dbReference type="InterPro" id="IPR050129">
    <property type="entry name" value="Zn_alcohol_dh"/>
</dbReference>
<accession>A0ABS1DBI2</accession>
<evidence type="ECO:0000259" key="5">
    <source>
        <dbReference type="SMART" id="SM00829"/>
    </source>
</evidence>
<keyword evidence="7" id="KW-1185">Reference proteome</keyword>